<evidence type="ECO:0000313" key="5">
    <source>
        <dbReference type="Proteomes" id="UP001239445"/>
    </source>
</evidence>
<comment type="caution">
    <text evidence="4">The sequence shown here is derived from an EMBL/GenBank/DDBJ whole genome shotgun (WGS) entry which is preliminary data.</text>
</comment>
<dbReference type="PANTHER" id="PTHR10622:SF10">
    <property type="entry name" value="HET DOMAIN-CONTAINING PROTEIN"/>
    <property type="match status" value="1"/>
</dbReference>
<feature type="domain" description="Heterokaryon incompatibility" evidence="2">
    <location>
        <begin position="137"/>
        <end position="191"/>
    </location>
</feature>
<organism evidence="4 5">
    <name type="scientific">Echria macrotheca</name>
    <dbReference type="NCBI Taxonomy" id="438768"/>
    <lineage>
        <taxon>Eukaryota</taxon>
        <taxon>Fungi</taxon>
        <taxon>Dikarya</taxon>
        <taxon>Ascomycota</taxon>
        <taxon>Pezizomycotina</taxon>
        <taxon>Sordariomycetes</taxon>
        <taxon>Sordariomycetidae</taxon>
        <taxon>Sordariales</taxon>
        <taxon>Schizotheciaceae</taxon>
        <taxon>Echria</taxon>
    </lineage>
</organism>
<feature type="domain" description="DUF8212" evidence="3">
    <location>
        <begin position="309"/>
        <end position="436"/>
    </location>
</feature>
<reference evidence="4" key="1">
    <citation type="submission" date="2023-06" db="EMBL/GenBank/DDBJ databases">
        <title>Genome-scale phylogeny and comparative genomics of the fungal order Sordariales.</title>
        <authorList>
            <consortium name="Lawrence Berkeley National Laboratory"/>
            <person name="Hensen N."/>
            <person name="Bonometti L."/>
            <person name="Westerberg I."/>
            <person name="Brannstrom I.O."/>
            <person name="Guillou S."/>
            <person name="Cros-Aarteil S."/>
            <person name="Calhoun S."/>
            <person name="Haridas S."/>
            <person name="Kuo A."/>
            <person name="Mondo S."/>
            <person name="Pangilinan J."/>
            <person name="Riley R."/>
            <person name="Labutti K."/>
            <person name="Andreopoulos B."/>
            <person name="Lipzen A."/>
            <person name="Chen C."/>
            <person name="Yanf M."/>
            <person name="Daum C."/>
            <person name="Ng V."/>
            <person name="Clum A."/>
            <person name="Steindorff A."/>
            <person name="Ohm R."/>
            <person name="Martin F."/>
            <person name="Silar P."/>
            <person name="Natvig D."/>
            <person name="Lalanne C."/>
            <person name="Gautier V."/>
            <person name="Ament-Velasquez S.L."/>
            <person name="Kruys A."/>
            <person name="Hutchinson M.I."/>
            <person name="Powell A.J."/>
            <person name="Barry K."/>
            <person name="Miller A.N."/>
            <person name="Grigoriev I.V."/>
            <person name="Debuchy R."/>
            <person name="Gladieux P."/>
            <person name="Thoren M.H."/>
            <person name="Johannesson H."/>
        </authorList>
    </citation>
    <scope>NUCLEOTIDE SEQUENCE</scope>
    <source>
        <strain evidence="4">PSN4</strain>
    </source>
</reference>
<dbReference type="AlphaFoldDB" id="A0AAJ0B6T7"/>
<dbReference type="InterPro" id="IPR010730">
    <property type="entry name" value="HET"/>
</dbReference>
<dbReference type="EMBL" id="MU839839">
    <property type="protein sequence ID" value="KAK1752746.1"/>
    <property type="molecule type" value="Genomic_DNA"/>
</dbReference>
<dbReference type="Pfam" id="PF06985">
    <property type="entry name" value="HET"/>
    <property type="match status" value="1"/>
</dbReference>
<evidence type="ECO:0000256" key="1">
    <source>
        <dbReference type="SAM" id="MobiDB-lite"/>
    </source>
</evidence>
<evidence type="ECO:0000259" key="3">
    <source>
        <dbReference type="Pfam" id="PF26640"/>
    </source>
</evidence>
<evidence type="ECO:0000259" key="2">
    <source>
        <dbReference type="Pfam" id="PF06985"/>
    </source>
</evidence>
<dbReference type="InterPro" id="IPR058525">
    <property type="entry name" value="DUF8212"/>
</dbReference>
<evidence type="ECO:0000313" key="4">
    <source>
        <dbReference type="EMBL" id="KAK1752746.1"/>
    </source>
</evidence>
<name>A0AAJ0B6T7_9PEZI</name>
<feature type="region of interest" description="Disordered" evidence="1">
    <location>
        <begin position="82"/>
        <end position="104"/>
    </location>
</feature>
<proteinExistence type="predicted"/>
<accession>A0AAJ0B6T7</accession>
<keyword evidence="5" id="KW-1185">Reference proteome</keyword>
<sequence length="704" mass="77867">MRLLNVTTLQVEHFSAPTIPPYAILSHTHGRDEMTLQEMETIARHRLTRQQQIARIVPRTPDKADAMRMLLLSSMLTAFRGGSSPLNNNRPPTPPSITDSFPSVPPPPSAFEKALVPASLHSSHVLELKAGFAKVSYACGQAQREGLQYIWIDTCCLDASSSSDISEAVNSMWAWYASATTCYAYLEDVQHGGGHRGGYRVWKDDFVQSRWFRRGWTLQELLAPRAVTFFGAGWKQLGTKASLARTVEKATGIERRVLLEPRLVFKTSVARRMAWAAHRTTARPEDVAYALMGVFGVNMMPLYGEGGENAFLRLQEEIIRRSGDQTIFAWGILGQEDKPVIHHTGLEEFDDDAASATMSALARSPRDFAGMNRVVCAPPTTPQDAADYGVTNRGVRVRLNVIQVGTSSSTTDGGQKYFLAALDCRDELEDPQDRLGILLAETDVPNVFVRTRTRKHTRVSGEDLEGAKPRAMYISTSAGGFVGDASQEEKVVVRASDLISPGYDIIDIQSKQAQWNREFATMRVAGMVPPPPGSKQGVVYQLAVLVFFNRHLLSGFVARIFVDAVSDECWVDLVPPPPPVPAEERRGMSKEEEEDVELNQLRAQAKMLWNNPGRVNLPRTKVGAGGKTTSVVQTVEVVNPEILGDEEDDQSVRGKSGGPVEVLRGGVLFEEKWEKVYHRMVEAKVERKKKGVISLEMTSMLFAA</sequence>
<gene>
    <name evidence="4" type="ORF">QBC47DRAFT_463264</name>
</gene>
<dbReference type="Proteomes" id="UP001239445">
    <property type="component" value="Unassembled WGS sequence"/>
</dbReference>
<protein>
    <submittedName>
        <fullName evidence="4">Vegetative incompatibility protein HET-E-1</fullName>
    </submittedName>
</protein>
<dbReference type="Pfam" id="PF26640">
    <property type="entry name" value="DUF8212"/>
    <property type="match status" value="1"/>
</dbReference>
<dbReference type="PANTHER" id="PTHR10622">
    <property type="entry name" value="HET DOMAIN-CONTAINING PROTEIN"/>
    <property type="match status" value="1"/>
</dbReference>